<evidence type="ECO:0000313" key="2">
    <source>
        <dbReference type="Proteomes" id="UP000809337"/>
    </source>
</evidence>
<accession>A0A9Q2RUT9</accession>
<sequence length="136" mass="14599">MGAQRPAQGLHRRDRAGPSGKLRWAGAAWIDGTLARPQQSNGDDALSDAELWGIPADIVRRPQRGIWELCLPAVQAFTRVSSLFRTPGAFGGACGLDYGGVRDGLEMSGVTITPELWAQIQCVEAGAIEAVMRKLQ</sequence>
<dbReference type="AlphaFoldDB" id="A0A9Q2RUT9"/>
<dbReference type="Proteomes" id="UP000809337">
    <property type="component" value="Unassembled WGS sequence"/>
</dbReference>
<protein>
    <submittedName>
        <fullName evidence="1">DUF1799 domain-containing protein</fullName>
    </submittedName>
</protein>
<dbReference type="EMBL" id="JAFBWN010000034">
    <property type="protein sequence ID" value="MBM2357355.1"/>
    <property type="molecule type" value="Genomic_DNA"/>
</dbReference>
<proteinExistence type="predicted"/>
<gene>
    <name evidence="1" type="ORF">JQX14_22655</name>
</gene>
<reference evidence="1" key="1">
    <citation type="submission" date="2021-01" db="EMBL/GenBank/DDBJ databases">
        <title>Diatom-associated Roseobacters Show Island Model of Population Structure.</title>
        <authorList>
            <person name="Qu L."/>
            <person name="Feng X."/>
            <person name="Chen Y."/>
            <person name="Li L."/>
            <person name="Wang X."/>
            <person name="Hu Z."/>
            <person name="Wang H."/>
            <person name="Luo H."/>
        </authorList>
    </citation>
    <scope>NUCLEOTIDE SEQUENCE</scope>
    <source>
        <strain evidence="1">SM26-45</strain>
    </source>
</reference>
<comment type="caution">
    <text evidence="1">The sequence shown here is derived from an EMBL/GenBank/DDBJ whole genome shotgun (WGS) entry which is preliminary data.</text>
</comment>
<name>A0A9Q2RUT9_9RHOB</name>
<organism evidence="1 2">
    <name type="scientific">Pseudosulfitobacter pseudonitzschiae</name>
    <dbReference type="NCBI Taxonomy" id="1402135"/>
    <lineage>
        <taxon>Bacteria</taxon>
        <taxon>Pseudomonadati</taxon>
        <taxon>Pseudomonadota</taxon>
        <taxon>Alphaproteobacteria</taxon>
        <taxon>Rhodobacterales</taxon>
        <taxon>Roseobacteraceae</taxon>
        <taxon>Pseudosulfitobacter</taxon>
    </lineage>
</organism>
<evidence type="ECO:0000313" key="1">
    <source>
        <dbReference type="EMBL" id="MBM2357355.1"/>
    </source>
</evidence>